<dbReference type="InterPro" id="IPR028894">
    <property type="entry name" value="RDH_dom"/>
</dbReference>
<keyword evidence="9" id="KW-1185">Reference proteome</keyword>
<protein>
    <submittedName>
        <fullName evidence="8">Reductive dehalogenase</fullName>
    </submittedName>
</protein>
<evidence type="ECO:0000256" key="1">
    <source>
        <dbReference type="ARBA" id="ARBA00004196"/>
    </source>
</evidence>
<keyword evidence="6" id="KW-0472">Membrane</keyword>
<sequence length="391" mass="43957">MSYPSNHPPNRDGDAAAGIEVTPEFERFTQRNDIFTRAFWDPTVRSKQTDAFFASYRMEATPRRGDGFTQRDFALRNASWLISDLISDRGGDSGMREGFQAPIVNDTPVAPMQHAVEDPSRMASEIKRIAKFFGADLCGITDMDDRWLYATRVDTRDYAEAPNDLPDGMTSVIVMGHQMEEELVATYPSALAGAATGREYSHEAAVVMQLAAYIRNLGYEATASMNDTGLVIPYAIKAGLGEYARNQMVITPEFGPRLRFSKIFTNLPLTHDTPEPLGVRAFCDICTKCADACPVKALPYGPPETTDAPSAIKGVRKWTSDAEKCFGFWAKLSSDCAICMRVCPFNRDFAKWQHRLWLRLALSPWRKLALWLDRNRGQRRKPADWWSPKKT</sequence>
<reference evidence="8" key="1">
    <citation type="submission" date="2020-08" db="EMBL/GenBank/DDBJ databases">
        <title>Sulfitobacter aestuariivivens sp. nov., isolated from a tidal flat.</title>
        <authorList>
            <person name="Park S."/>
            <person name="Yoon J.-H."/>
        </authorList>
    </citation>
    <scope>NUCLEOTIDE SEQUENCE</scope>
    <source>
        <strain evidence="8">TSTF-M16</strain>
    </source>
</reference>
<dbReference type="Gene3D" id="3.30.70.20">
    <property type="match status" value="1"/>
</dbReference>
<dbReference type="NCBIfam" id="TIGR02486">
    <property type="entry name" value="RDH"/>
    <property type="match status" value="1"/>
</dbReference>
<dbReference type="Pfam" id="PF13484">
    <property type="entry name" value="Fer4_16"/>
    <property type="match status" value="1"/>
</dbReference>
<dbReference type="Proteomes" id="UP000635142">
    <property type="component" value="Unassembled WGS sequence"/>
</dbReference>
<dbReference type="GO" id="GO:0030313">
    <property type="term" value="C:cell envelope"/>
    <property type="evidence" value="ECO:0007669"/>
    <property type="project" value="UniProtKB-SubCell"/>
</dbReference>
<dbReference type="PROSITE" id="PS51379">
    <property type="entry name" value="4FE4S_FER_2"/>
    <property type="match status" value="1"/>
</dbReference>
<keyword evidence="2" id="KW-0479">Metal-binding</keyword>
<evidence type="ECO:0000256" key="3">
    <source>
        <dbReference type="ARBA" id="ARBA00022729"/>
    </source>
</evidence>
<dbReference type="GO" id="GO:0046872">
    <property type="term" value="F:metal ion binding"/>
    <property type="evidence" value="ECO:0007669"/>
    <property type="project" value="UniProtKB-KW"/>
</dbReference>
<comment type="subcellular location">
    <subcellularLocation>
        <location evidence="1">Cell envelope</location>
    </subcellularLocation>
</comment>
<dbReference type="AlphaFoldDB" id="A0A927HFI7"/>
<dbReference type="InterPro" id="IPR012832">
    <property type="entry name" value="RDH"/>
</dbReference>
<dbReference type="PANTHER" id="PTHR42827:SF1">
    <property type="entry name" value="IRON-SULFUR CLUSTER-BINDING PROTEIN"/>
    <property type="match status" value="1"/>
</dbReference>
<feature type="domain" description="4Fe-4S ferredoxin-type" evidence="7">
    <location>
        <begin position="274"/>
        <end position="303"/>
    </location>
</feature>
<evidence type="ECO:0000313" key="8">
    <source>
        <dbReference type="EMBL" id="MBD3664479.1"/>
    </source>
</evidence>
<keyword evidence="3" id="KW-0732">Signal</keyword>
<evidence type="ECO:0000313" key="9">
    <source>
        <dbReference type="Proteomes" id="UP000635142"/>
    </source>
</evidence>
<evidence type="ECO:0000259" key="7">
    <source>
        <dbReference type="PROSITE" id="PS51379"/>
    </source>
</evidence>
<dbReference type="InterPro" id="IPR017896">
    <property type="entry name" value="4Fe4S_Fe-S-bd"/>
</dbReference>
<evidence type="ECO:0000256" key="4">
    <source>
        <dbReference type="ARBA" id="ARBA00023004"/>
    </source>
</evidence>
<evidence type="ECO:0000256" key="2">
    <source>
        <dbReference type="ARBA" id="ARBA00022723"/>
    </source>
</evidence>
<dbReference type="SUPFAM" id="SSF54862">
    <property type="entry name" value="4Fe-4S ferredoxins"/>
    <property type="match status" value="1"/>
</dbReference>
<name>A0A927HFI7_9RHOB</name>
<dbReference type="GO" id="GO:0051536">
    <property type="term" value="F:iron-sulfur cluster binding"/>
    <property type="evidence" value="ECO:0007669"/>
    <property type="project" value="UniProtKB-KW"/>
</dbReference>
<comment type="caution">
    <text evidence="8">The sequence shown here is derived from an EMBL/GenBank/DDBJ whole genome shotgun (WGS) entry which is preliminary data.</text>
</comment>
<evidence type="ECO:0000256" key="6">
    <source>
        <dbReference type="ARBA" id="ARBA00023136"/>
    </source>
</evidence>
<evidence type="ECO:0000256" key="5">
    <source>
        <dbReference type="ARBA" id="ARBA00023014"/>
    </source>
</evidence>
<accession>A0A927HFI7</accession>
<organism evidence="8 9">
    <name type="scientific">Sulfitobacter aestuariivivens</name>
    <dbReference type="NCBI Taxonomy" id="2766981"/>
    <lineage>
        <taxon>Bacteria</taxon>
        <taxon>Pseudomonadati</taxon>
        <taxon>Pseudomonadota</taxon>
        <taxon>Alphaproteobacteria</taxon>
        <taxon>Rhodobacterales</taxon>
        <taxon>Roseobacteraceae</taxon>
        <taxon>Sulfitobacter</taxon>
    </lineage>
</organism>
<dbReference type="PANTHER" id="PTHR42827">
    <property type="entry name" value="IRON-SULFUR CLUSTER-BINDING PROTEIN-RELATED"/>
    <property type="match status" value="1"/>
</dbReference>
<keyword evidence="5" id="KW-0411">Iron-sulfur</keyword>
<keyword evidence="4" id="KW-0408">Iron</keyword>
<dbReference type="RefSeq" id="WP_191075504.1">
    <property type="nucleotide sequence ID" value="NZ_JACTAG010000002.1"/>
</dbReference>
<gene>
    <name evidence="8" type="ORF">H9Q16_11135</name>
</gene>
<dbReference type="EMBL" id="JACTAG010000002">
    <property type="protein sequence ID" value="MBD3664479.1"/>
    <property type="molecule type" value="Genomic_DNA"/>
</dbReference>
<proteinExistence type="predicted"/>
<dbReference type="Pfam" id="PF13486">
    <property type="entry name" value="Dehalogenase"/>
    <property type="match status" value="1"/>
</dbReference>